<evidence type="ECO:0000256" key="1">
    <source>
        <dbReference type="SAM" id="MobiDB-lite"/>
    </source>
</evidence>
<feature type="compositionally biased region" description="Polar residues" evidence="1">
    <location>
        <begin position="147"/>
        <end position="158"/>
    </location>
</feature>
<feature type="region of interest" description="Disordered" evidence="1">
    <location>
        <begin position="57"/>
        <end position="161"/>
    </location>
</feature>
<name>A0A5J5F7T4_9PEZI</name>
<protein>
    <submittedName>
        <fullName evidence="2">Uncharacterized protein</fullName>
    </submittedName>
</protein>
<gene>
    <name evidence="2" type="ORF">FN846DRAFT_887082</name>
</gene>
<dbReference type="Proteomes" id="UP000326924">
    <property type="component" value="Unassembled WGS sequence"/>
</dbReference>
<dbReference type="InParanoid" id="A0A5J5F7T4"/>
<sequence length="202" mass="22328">MPVMPVYWIIMTNEMKAGWSFFWNCTSRTSLACSRSPSLAIFDPSRRKRYLWEHHDADSRCSLSQRTPSGHKSEQPSHALDISSPGGPTSQEIKTYEAHTDPMSTERAPTRSPEDSPRHGPRHRLANATLRPRVPDFTLAHPPPNPQSRTEATVTSESAGRVHERQVKEWFGTGICSRPVKLGISKGGSGGGAVGQTTEKIV</sequence>
<feature type="compositionally biased region" description="Polar residues" evidence="1">
    <location>
        <begin position="61"/>
        <end position="70"/>
    </location>
</feature>
<dbReference type="EMBL" id="VXIS01000020">
    <property type="protein sequence ID" value="KAA8912776.1"/>
    <property type="molecule type" value="Genomic_DNA"/>
</dbReference>
<feature type="compositionally biased region" description="Basic and acidic residues" evidence="1">
    <location>
        <begin position="108"/>
        <end position="118"/>
    </location>
</feature>
<dbReference type="AlphaFoldDB" id="A0A5J5F7T4"/>
<accession>A0A5J5F7T4</accession>
<proteinExistence type="predicted"/>
<organism evidence="2 3">
    <name type="scientific">Sphaerosporella brunnea</name>
    <dbReference type="NCBI Taxonomy" id="1250544"/>
    <lineage>
        <taxon>Eukaryota</taxon>
        <taxon>Fungi</taxon>
        <taxon>Dikarya</taxon>
        <taxon>Ascomycota</taxon>
        <taxon>Pezizomycotina</taxon>
        <taxon>Pezizomycetes</taxon>
        <taxon>Pezizales</taxon>
        <taxon>Pyronemataceae</taxon>
        <taxon>Sphaerosporella</taxon>
    </lineage>
</organism>
<evidence type="ECO:0000313" key="3">
    <source>
        <dbReference type="Proteomes" id="UP000326924"/>
    </source>
</evidence>
<evidence type="ECO:0000313" key="2">
    <source>
        <dbReference type="EMBL" id="KAA8912776.1"/>
    </source>
</evidence>
<reference evidence="2 3" key="1">
    <citation type="submission" date="2019-09" db="EMBL/GenBank/DDBJ databases">
        <title>Draft genome of the ectomycorrhizal ascomycete Sphaerosporella brunnea.</title>
        <authorList>
            <consortium name="DOE Joint Genome Institute"/>
            <person name="Benucci G.M."/>
            <person name="Marozzi G."/>
            <person name="Antonielli L."/>
            <person name="Sanchez S."/>
            <person name="Marco P."/>
            <person name="Wang X."/>
            <person name="Falini L.B."/>
            <person name="Barry K."/>
            <person name="Haridas S."/>
            <person name="Lipzen A."/>
            <person name="Labutti K."/>
            <person name="Grigoriev I.V."/>
            <person name="Murat C."/>
            <person name="Martin F."/>
            <person name="Albertini E."/>
            <person name="Donnini D."/>
            <person name="Bonito G."/>
        </authorList>
    </citation>
    <scope>NUCLEOTIDE SEQUENCE [LARGE SCALE GENOMIC DNA]</scope>
    <source>
        <strain evidence="2 3">Sb_GMNB300</strain>
    </source>
</reference>
<comment type="caution">
    <text evidence="2">The sequence shown here is derived from an EMBL/GenBank/DDBJ whole genome shotgun (WGS) entry which is preliminary data.</text>
</comment>
<keyword evidence="3" id="KW-1185">Reference proteome</keyword>